<dbReference type="PROSITE" id="PS00095">
    <property type="entry name" value="C5_MTASE_2"/>
    <property type="match status" value="1"/>
</dbReference>
<proteinExistence type="inferred from homology"/>
<evidence type="ECO:0000256" key="8">
    <source>
        <dbReference type="RuleBase" id="RU000417"/>
    </source>
</evidence>
<dbReference type="EMBL" id="JACRUJ010000005">
    <property type="protein sequence ID" value="MBC5842627.1"/>
    <property type="molecule type" value="Genomic_DNA"/>
</dbReference>
<dbReference type="InterPro" id="IPR029063">
    <property type="entry name" value="SAM-dependent_MTases_sf"/>
</dbReference>
<dbReference type="InterPro" id="IPR018117">
    <property type="entry name" value="C5_DNA_meth_AS"/>
</dbReference>
<organism evidence="9 10">
    <name type="scientific">Flavobacterium kayseriense</name>
    <dbReference type="NCBI Taxonomy" id="2764714"/>
    <lineage>
        <taxon>Bacteria</taxon>
        <taxon>Pseudomonadati</taxon>
        <taxon>Bacteroidota</taxon>
        <taxon>Flavobacteriia</taxon>
        <taxon>Flavobacteriales</taxon>
        <taxon>Flavobacteriaceae</taxon>
        <taxon>Flavobacterium</taxon>
    </lineage>
</organism>
<feature type="active site" evidence="6">
    <location>
        <position position="118"/>
    </location>
</feature>
<dbReference type="InterPro" id="IPR050390">
    <property type="entry name" value="C5-Methyltransferase"/>
</dbReference>
<evidence type="ECO:0000256" key="2">
    <source>
        <dbReference type="ARBA" id="ARBA00022679"/>
    </source>
</evidence>
<gene>
    <name evidence="9" type="ORF">H8R23_14530</name>
</gene>
<dbReference type="InterPro" id="IPR031303">
    <property type="entry name" value="C5_meth_CS"/>
</dbReference>
<evidence type="ECO:0000313" key="9">
    <source>
        <dbReference type="EMBL" id="MBC5842627.1"/>
    </source>
</evidence>
<evidence type="ECO:0000256" key="6">
    <source>
        <dbReference type="PROSITE-ProRule" id="PRU01016"/>
    </source>
</evidence>
<keyword evidence="2 6" id="KW-0808">Transferase</keyword>
<dbReference type="Gene3D" id="3.90.120.10">
    <property type="entry name" value="DNA Methylase, subunit A, domain 2"/>
    <property type="match status" value="1"/>
</dbReference>
<dbReference type="NCBIfam" id="TIGR00675">
    <property type="entry name" value="dcm"/>
    <property type="match status" value="1"/>
</dbReference>
<evidence type="ECO:0000256" key="3">
    <source>
        <dbReference type="ARBA" id="ARBA00022691"/>
    </source>
</evidence>
<name>A0ABR7JB03_9FLAO</name>
<comment type="caution">
    <text evidence="9">The sequence shown here is derived from an EMBL/GenBank/DDBJ whole genome shotgun (WGS) entry which is preliminary data.</text>
</comment>
<reference evidence="9 10" key="1">
    <citation type="submission" date="2020-08" db="EMBL/GenBank/DDBJ databases">
        <title>Description of novel Flavobacterium F-380 isolate.</title>
        <authorList>
            <person name="Saticioglu I.B."/>
            <person name="Duman M."/>
            <person name="Altun S."/>
        </authorList>
    </citation>
    <scope>NUCLEOTIDE SEQUENCE [LARGE SCALE GENOMIC DNA]</scope>
    <source>
        <strain evidence="9 10">F-380</strain>
    </source>
</reference>
<keyword evidence="10" id="KW-1185">Reference proteome</keyword>
<accession>A0ABR7JB03</accession>
<sequence>MALNYIDLFAGAGGLSEGFKRAGFNPIAHVEMNSHACNTIKTRMAYYHLKDNNQENIYLEYLKQNIDQKQFWESVPNEVLNTVINTEISDDTITEIFNKIDSHKDSKNVDLIIGGPPCQAYSIVGRARDPKGMADDPRNHLYLHYVKFLKKYKPKMFVFENVPGILSAKNGEFLEKIKEAIDEAGYIVEHKTLTSKDFGVLQNRRRVILIGWKKNKNLKYPTFDNFPMQGEIMKDLFYDLPKLKPGEEKAPASYTKPINEYLNLSKIRNGIDFTTQHVARNHNERDLEIYRTAIDLWVNKGKRLSYADLPTELKTHKNETAFLNRFQVVDPKGVCHTVVAHICADGHYYIYPDLKQVRSISVREAARIQSFPDDFFFEGGRTAAFKQIGNAVPPLMAEGIANKIKEMICQKS</sequence>
<dbReference type="SUPFAM" id="SSF53335">
    <property type="entry name" value="S-adenosyl-L-methionine-dependent methyltransferases"/>
    <property type="match status" value="1"/>
</dbReference>
<evidence type="ECO:0000256" key="7">
    <source>
        <dbReference type="RuleBase" id="RU000416"/>
    </source>
</evidence>
<dbReference type="Gene3D" id="3.40.50.150">
    <property type="entry name" value="Vaccinia Virus protein VP39"/>
    <property type="match status" value="1"/>
</dbReference>
<comment type="similarity">
    <text evidence="6 7">Belongs to the class I-like SAM-binding methyltransferase superfamily. C5-methyltransferase family.</text>
</comment>
<dbReference type="EC" id="2.1.1.37" evidence="8"/>
<dbReference type="PANTHER" id="PTHR10629">
    <property type="entry name" value="CYTOSINE-SPECIFIC METHYLTRANSFERASE"/>
    <property type="match status" value="1"/>
</dbReference>
<dbReference type="PANTHER" id="PTHR10629:SF52">
    <property type="entry name" value="DNA (CYTOSINE-5)-METHYLTRANSFERASE 1"/>
    <property type="match status" value="1"/>
</dbReference>
<dbReference type="RefSeq" id="WP_187011119.1">
    <property type="nucleotide sequence ID" value="NZ_JACRUI010000005.1"/>
</dbReference>
<dbReference type="Proteomes" id="UP000629963">
    <property type="component" value="Unassembled WGS sequence"/>
</dbReference>
<dbReference type="GO" id="GO:0032259">
    <property type="term" value="P:methylation"/>
    <property type="evidence" value="ECO:0007669"/>
    <property type="project" value="UniProtKB-KW"/>
</dbReference>
<evidence type="ECO:0000256" key="5">
    <source>
        <dbReference type="ARBA" id="ARBA00047422"/>
    </source>
</evidence>
<dbReference type="PROSITE" id="PS00094">
    <property type="entry name" value="C5_MTASE_1"/>
    <property type="match status" value="1"/>
</dbReference>
<protein>
    <recommendedName>
        <fullName evidence="8">Cytosine-specific methyltransferase</fullName>
        <ecNumber evidence="8">2.1.1.37</ecNumber>
    </recommendedName>
</protein>
<dbReference type="GO" id="GO:0008168">
    <property type="term" value="F:methyltransferase activity"/>
    <property type="evidence" value="ECO:0007669"/>
    <property type="project" value="UniProtKB-KW"/>
</dbReference>
<keyword evidence="1 6" id="KW-0489">Methyltransferase</keyword>
<keyword evidence="3 6" id="KW-0949">S-adenosyl-L-methionine</keyword>
<evidence type="ECO:0000256" key="4">
    <source>
        <dbReference type="ARBA" id="ARBA00022747"/>
    </source>
</evidence>
<keyword evidence="4" id="KW-0680">Restriction system</keyword>
<evidence type="ECO:0000256" key="1">
    <source>
        <dbReference type="ARBA" id="ARBA00022603"/>
    </source>
</evidence>
<dbReference type="PRINTS" id="PR00105">
    <property type="entry name" value="C5METTRFRASE"/>
</dbReference>
<evidence type="ECO:0000313" key="10">
    <source>
        <dbReference type="Proteomes" id="UP000629963"/>
    </source>
</evidence>
<dbReference type="InterPro" id="IPR001525">
    <property type="entry name" value="C5_MeTfrase"/>
</dbReference>
<dbReference type="Pfam" id="PF00145">
    <property type="entry name" value="DNA_methylase"/>
    <property type="match status" value="2"/>
</dbReference>
<comment type="catalytic activity">
    <reaction evidence="5 8">
        <text>a 2'-deoxycytidine in DNA + S-adenosyl-L-methionine = a 5-methyl-2'-deoxycytidine in DNA + S-adenosyl-L-homocysteine + H(+)</text>
        <dbReference type="Rhea" id="RHEA:13681"/>
        <dbReference type="Rhea" id="RHEA-COMP:11369"/>
        <dbReference type="Rhea" id="RHEA-COMP:11370"/>
        <dbReference type="ChEBI" id="CHEBI:15378"/>
        <dbReference type="ChEBI" id="CHEBI:57856"/>
        <dbReference type="ChEBI" id="CHEBI:59789"/>
        <dbReference type="ChEBI" id="CHEBI:85452"/>
        <dbReference type="ChEBI" id="CHEBI:85454"/>
        <dbReference type="EC" id="2.1.1.37"/>
    </reaction>
</comment>
<dbReference type="PROSITE" id="PS51679">
    <property type="entry name" value="SAM_MT_C5"/>
    <property type="match status" value="1"/>
</dbReference>